<accession>A0A5C6A8K0</accession>
<name>A0A5C6A8K0_9BACT</name>
<feature type="region of interest" description="Disordered" evidence="1">
    <location>
        <begin position="109"/>
        <end position="131"/>
    </location>
</feature>
<dbReference type="EMBL" id="SJPM01000006">
    <property type="protein sequence ID" value="TWT95628.1"/>
    <property type="molecule type" value="Genomic_DNA"/>
</dbReference>
<dbReference type="RefSeq" id="WP_146578674.1">
    <property type="nucleotide sequence ID" value="NZ_SJPM01000006.1"/>
</dbReference>
<reference evidence="3 4" key="1">
    <citation type="submission" date="2019-02" db="EMBL/GenBank/DDBJ databases">
        <title>Deep-cultivation of Planctomycetes and their phenomic and genomic characterization uncovers novel biology.</title>
        <authorList>
            <person name="Wiegand S."/>
            <person name="Jogler M."/>
            <person name="Boedeker C."/>
            <person name="Pinto D."/>
            <person name="Vollmers J."/>
            <person name="Rivas-Marin E."/>
            <person name="Kohn T."/>
            <person name="Peeters S.H."/>
            <person name="Heuer A."/>
            <person name="Rast P."/>
            <person name="Oberbeckmann S."/>
            <person name="Bunk B."/>
            <person name="Jeske O."/>
            <person name="Meyerdierks A."/>
            <person name="Storesund J.E."/>
            <person name="Kallscheuer N."/>
            <person name="Luecker S."/>
            <person name="Lage O.M."/>
            <person name="Pohl T."/>
            <person name="Merkel B.J."/>
            <person name="Hornburger P."/>
            <person name="Mueller R.-W."/>
            <person name="Bruemmer F."/>
            <person name="Labrenz M."/>
            <person name="Spormann A.M."/>
            <person name="Op Den Camp H."/>
            <person name="Overmann J."/>
            <person name="Amann R."/>
            <person name="Jetten M.S.M."/>
            <person name="Mascher T."/>
            <person name="Medema M.H."/>
            <person name="Devos D.P."/>
            <person name="Kaster A.-K."/>
            <person name="Ovreas L."/>
            <person name="Rohde M."/>
            <person name="Galperin M.Y."/>
            <person name="Jogler C."/>
        </authorList>
    </citation>
    <scope>NUCLEOTIDE SEQUENCE [LARGE SCALE GENOMIC DNA]</scope>
    <source>
        <strain evidence="3 4">Pla100</strain>
    </source>
</reference>
<feature type="compositionally biased region" description="Polar residues" evidence="1">
    <location>
        <begin position="110"/>
        <end position="120"/>
    </location>
</feature>
<proteinExistence type="predicted"/>
<feature type="compositionally biased region" description="Basic and acidic residues" evidence="1">
    <location>
        <begin position="493"/>
        <end position="506"/>
    </location>
</feature>
<dbReference type="Proteomes" id="UP000316213">
    <property type="component" value="Unassembled WGS sequence"/>
</dbReference>
<dbReference type="AlphaFoldDB" id="A0A5C6A8K0"/>
<evidence type="ECO:0000313" key="3">
    <source>
        <dbReference type="EMBL" id="TWT95628.1"/>
    </source>
</evidence>
<protein>
    <submittedName>
        <fullName evidence="3">Uncharacterized protein</fullName>
    </submittedName>
</protein>
<keyword evidence="2" id="KW-0812">Transmembrane</keyword>
<organism evidence="3 4">
    <name type="scientific">Neorhodopirellula pilleata</name>
    <dbReference type="NCBI Taxonomy" id="2714738"/>
    <lineage>
        <taxon>Bacteria</taxon>
        <taxon>Pseudomonadati</taxon>
        <taxon>Planctomycetota</taxon>
        <taxon>Planctomycetia</taxon>
        <taxon>Pirellulales</taxon>
        <taxon>Pirellulaceae</taxon>
        <taxon>Neorhodopirellula</taxon>
    </lineage>
</organism>
<gene>
    <name evidence="3" type="ORF">Pla100_32690</name>
</gene>
<evidence type="ECO:0000256" key="1">
    <source>
        <dbReference type="SAM" id="MobiDB-lite"/>
    </source>
</evidence>
<feature type="region of interest" description="Disordered" evidence="1">
    <location>
        <begin position="479"/>
        <end position="506"/>
    </location>
</feature>
<feature type="transmembrane region" description="Helical" evidence="2">
    <location>
        <begin position="348"/>
        <end position="369"/>
    </location>
</feature>
<sequence length="537" mass="60448">MVRSSNLYLGMRLHPFPSDQVSVGIDITTDALRLVALNLTHLQPGDQNTAVEIDVLSTWTQTCDWPAEDLTQWVASLCETLDDQLPESTSPSRTRVALSVPTTWLHFHSQPAQTNENSADPQRRPVQRRPTVSVDEDALFQIASVLDRRGYRVDWVVPDGVAVGLASPEAIGFDSPCVVMLHRDGGTITLFDDMNPVLVRALPPVTRQSPRPDLRPSPAQWRQWRDKIADEIDATLEYYGRLTNDQKFADRISEQSPILFGGSLFEILGESGLNSVELLGQWSAGLNRPVALWRSELEPGHATATSLAMLPCVGGTQRAAVRRTLQTANLLPAAFELNQRFETVRLRWSAGLIIGLIITVMFGVDGYIVQRERHADQRRRQEVIEPIRDHVRQLQTVERECLRDLEHLQTIATHRPNDEALQALAAIAAAIPHGNIDLHHTELDFVSGQWSFAGVAKTEEALLEMAQHLRQSNWIETPKQHEQMHSVIVSTERPSDDSSPKNRRDGSEWFYELDGRFRWDTRLTGPHDQTIDRGNDE</sequence>
<comment type="caution">
    <text evidence="3">The sequence shown here is derived from an EMBL/GenBank/DDBJ whole genome shotgun (WGS) entry which is preliminary data.</text>
</comment>
<keyword evidence="2" id="KW-0472">Membrane</keyword>
<keyword evidence="2" id="KW-1133">Transmembrane helix</keyword>
<evidence type="ECO:0000256" key="2">
    <source>
        <dbReference type="SAM" id="Phobius"/>
    </source>
</evidence>
<evidence type="ECO:0000313" key="4">
    <source>
        <dbReference type="Proteomes" id="UP000316213"/>
    </source>
</evidence>
<keyword evidence="4" id="KW-1185">Reference proteome</keyword>